<accession>A0A150GWK3</accession>
<evidence type="ECO:0008006" key="4">
    <source>
        <dbReference type="Google" id="ProtNLM"/>
    </source>
</evidence>
<dbReference type="EMBL" id="LSYV01000006">
    <property type="protein sequence ID" value="KXZ54179.1"/>
    <property type="molecule type" value="Genomic_DNA"/>
</dbReference>
<dbReference type="AlphaFoldDB" id="A0A150GWK3"/>
<feature type="chain" id="PRO_5007562337" description="Pherophorin domain-containing protein" evidence="1">
    <location>
        <begin position="27"/>
        <end position="286"/>
    </location>
</feature>
<feature type="signal peptide" evidence="1">
    <location>
        <begin position="1"/>
        <end position="26"/>
    </location>
</feature>
<reference evidence="3" key="1">
    <citation type="journal article" date="2016" name="Nat. Commun.">
        <title>The Gonium pectorale genome demonstrates co-option of cell cycle regulation during the evolution of multicellularity.</title>
        <authorList>
            <person name="Hanschen E.R."/>
            <person name="Marriage T.N."/>
            <person name="Ferris P.J."/>
            <person name="Hamaji T."/>
            <person name="Toyoda A."/>
            <person name="Fujiyama A."/>
            <person name="Neme R."/>
            <person name="Noguchi H."/>
            <person name="Minakuchi Y."/>
            <person name="Suzuki M."/>
            <person name="Kawai-Toyooka H."/>
            <person name="Smith D.R."/>
            <person name="Sparks H."/>
            <person name="Anderson J."/>
            <person name="Bakaric R."/>
            <person name="Luria V."/>
            <person name="Karger A."/>
            <person name="Kirschner M.W."/>
            <person name="Durand P.M."/>
            <person name="Michod R.E."/>
            <person name="Nozaki H."/>
            <person name="Olson B.J."/>
        </authorList>
    </citation>
    <scope>NUCLEOTIDE SEQUENCE [LARGE SCALE GENOMIC DNA]</scope>
    <source>
        <strain evidence="3">NIES-2863</strain>
    </source>
</reference>
<organism evidence="2 3">
    <name type="scientific">Gonium pectorale</name>
    <name type="common">Green alga</name>
    <dbReference type="NCBI Taxonomy" id="33097"/>
    <lineage>
        <taxon>Eukaryota</taxon>
        <taxon>Viridiplantae</taxon>
        <taxon>Chlorophyta</taxon>
        <taxon>core chlorophytes</taxon>
        <taxon>Chlorophyceae</taxon>
        <taxon>CS clade</taxon>
        <taxon>Chlamydomonadales</taxon>
        <taxon>Volvocaceae</taxon>
        <taxon>Gonium</taxon>
    </lineage>
</organism>
<name>A0A150GWK3_GONPE</name>
<dbReference type="Proteomes" id="UP000075714">
    <property type="component" value="Unassembled WGS sequence"/>
</dbReference>
<proteinExistence type="predicted"/>
<dbReference type="OrthoDB" id="531307at2759"/>
<evidence type="ECO:0000256" key="1">
    <source>
        <dbReference type="SAM" id="SignalP"/>
    </source>
</evidence>
<protein>
    <recommendedName>
        <fullName evidence="4">Pherophorin domain-containing protein</fullName>
    </recommendedName>
</protein>
<evidence type="ECO:0000313" key="3">
    <source>
        <dbReference type="Proteomes" id="UP000075714"/>
    </source>
</evidence>
<evidence type="ECO:0000313" key="2">
    <source>
        <dbReference type="EMBL" id="KXZ54179.1"/>
    </source>
</evidence>
<keyword evidence="1" id="KW-0732">Signal</keyword>
<sequence>MRAASKMVAAVSALLLLLAFGGLAAAYSNPVIVRNDNELYNAFINQGVDWIGLAYDGASLAPYSANILKYTATSGPFPVQRSLTIEGSSPTGSPQQRAFDFAYIGGVVALARGNTFTLRGLSLSRMQALRAPVGLFSSSEGATVRVENCVNNQQVCWPHEAANVYFLQVFQRPDGQAQQATICAPGTETSCSQYTFTNVGFRVNRSPEFNTGGYDMYYINTVINCLSYANPLPSCPTLLTDLSTNPYNCLATVYDPANFATICPTCTCINGCRQSCNSQGRPQPSC</sequence>
<keyword evidence="3" id="KW-1185">Reference proteome</keyword>
<gene>
    <name evidence="2" type="ORF">GPECTOR_5g275</name>
</gene>
<comment type="caution">
    <text evidence="2">The sequence shown here is derived from an EMBL/GenBank/DDBJ whole genome shotgun (WGS) entry which is preliminary data.</text>
</comment>